<accession>I4F0L0</accession>
<dbReference type="HOGENOM" id="CLU_2047038_0_0_11"/>
<gene>
    <name evidence="1" type="ordered locus">MODMU_3766</name>
</gene>
<name>I4F0L0_MODI5</name>
<sequence>MQTIPGPLPERRRQRADEFVEVEVKRPEAARTYDLDRSGQARRLALSGRIESLLSAGVAGSTVPSAPVLTGGQCSRGRLEVRLRPAVRCWSRRHRRRRCRCLRAPRRRPDSLRSGASILI</sequence>
<proteinExistence type="predicted"/>
<organism evidence="1 2">
    <name type="scientific">Modestobacter italicus (strain DSM 44449 / CECT 9708 / BC 501)</name>
    <dbReference type="NCBI Taxonomy" id="2732864"/>
    <lineage>
        <taxon>Bacteria</taxon>
        <taxon>Bacillati</taxon>
        <taxon>Actinomycetota</taxon>
        <taxon>Actinomycetes</taxon>
        <taxon>Geodermatophilales</taxon>
        <taxon>Geodermatophilaceae</taxon>
        <taxon>Modestobacter</taxon>
    </lineage>
</organism>
<dbReference type="Proteomes" id="UP000006461">
    <property type="component" value="Chromosome"/>
</dbReference>
<keyword evidence="2" id="KW-1185">Reference proteome</keyword>
<dbReference type="AlphaFoldDB" id="I4F0L0"/>
<reference evidence="1 2" key="1">
    <citation type="journal article" date="2012" name="J. Bacteriol.">
        <title>Genome Sequence of Radiation-Resistant Modestobacter marinus Strain BC501, a Representative Actinobacterium That Thrives on Calcareous Stone Surfaces.</title>
        <authorList>
            <person name="Normand P."/>
            <person name="Gury J."/>
            <person name="Pujic P."/>
            <person name="Chouaia B."/>
            <person name="Crotti E."/>
            <person name="Brusetti L."/>
            <person name="Daffonchio D."/>
            <person name="Vacherie B."/>
            <person name="Barbe V."/>
            <person name="Medigue C."/>
            <person name="Calteau A."/>
            <person name="Ghodhbane-Gtari F."/>
            <person name="Essoussi I."/>
            <person name="Nouioui I."/>
            <person name="Abbassi-Ghozzi I."/>
            <person name="Gtari M."/>
        </authorList>
    </citation>
    <scope>NUCLEOTIDE SEQUENCE [LARGE SCALE GENOMIC DNA]</scope>
    <source>
        <strain evidence="2">BC 501</strain>
    </source>
</reference>
<evidence type="ECO:0000313" key="1">
    <source>
        <dbReference type="EMBL" id="CCH89173.1"/>
    </source>
</evidence>
<evidence type="ECO:0000313" key="2">
    <source>
        <dbReference type="Proteomes" id="UP000006461"/>
    </source>
</evidence>
<dbReference type="EMBL" id="FO203431">
    <property type="protein sequence ID" value="CCH89173.1"/>
    <property type="molecule type" value="Genomic_DNA"/>
</dbReference>
<dbReference type="KEGG" id="mmar:MODMU_3766"/>
<dbReference type="STRING" id="477641.MODMU_3766"/>
<protein>
    <submittedName>
        <fullName evidence="1">Uncharacterized protein</fullName>
    </submittedName>
</protein>